<dbReference type="EMBL" id="PGOL01001639">
    <property type="protein sequence ID" value="PKI56032.1"/>
    <property type="molecule type" value="Genomic_DNA"/>
</dbReference>
<evidence type="ECO:0000313" key="3">
    <source>
        <dbReference type="Proteomes" id="UP000233551"/>
    </source>
</evidence>
<reference evidence="2 3" key="1">
    <citation type="submission" date="2017-11" db="EMBL/GenBank/DDBJ databases">
        <title>De-novo sequencing of pomegranate (Punica granatum L.) genome.</title>
        <authorList>
            <person name="Akparov Z."/>
            <person name="Amiraslanov A."/>
            <person name="Hajiyeva S."/>
            <person name="Abbasov M."/>
            <person name="Kaur K."/>
            <person name="Hamwieh A."/>
            <person name="Solovyev V."/>
            <person name="Salamov A."/>
            <person name="Braich B."/>
            <person name="Kosarev P."/>
            <person name="Mahmoud A."/>
            <person name="Hajiyev E."/>
            <person name="Babayeva S."/>
            <person name="Izzatullayeva V."/>
            <person name="Mammadov A."/>
            <person name="Mammadov A."/>
            <person name="Sharifova S."/>
            <person name="Ojaghi J."/>
            <person name="Eynullazada K."/>
            <person name="Bayramov B."/>
            <person name="Abdulazimova A."/>
            <person name="Shahmuradov I."/>
        </authorList>
    </citation>
    <scope>NUCLEOTIDE SEQUENCE [LARGE SCALE GENOMIC DNA]</scope>
    <source>
        <strain evidence="3">cv. AG2017</strain>
        <tissue evidence="2">Leaf</tissue>
    </source>
</reference>
<proteinExistence type="predicted"/>
<organism evidence="2 3">
    <name type="scientific">Punica granatum</name>
    <name type="common">Pomegranate</name>
    <dbReference type="NCBI Taxonomy" id="22663"/>
    <lineage>
        <taxon>Eukaryota</taxon>
        <taxon>Viridiplantae</taxon>
        <taxon>Streptophyta</taxon>
        <taxon>Embryophyta</taxon>
        <taxon>Tracheophyta</taxon>
        <taxon>Spermatophyta</taxon>
        <taxon>Magnoliopsida</taxon>
        <taxon>eudicotyledons</taxon>
        <taxon>Gunneridae</taxon>
        <taxon>Pentapetalae</taxon>
        <taxon>rosids</taxon>
        <taxon>malvids</taxon>
        <taxon>Myrtales</taxon>
        <taxon>Lythraceae</taxon>
        <taxon>Punica</taxon>
    </lineage>
</organism>
<accession>A0A2I0JIE7</accession>
<feature type="compositionally biased region" description="Basic residues" evidence="1">
    <location>
        <begin position="37"/>
        <end position="49"/>
    </location>
</feature>
<keyword evidence="3" id="KW-1185">Reference proteome</keyword>
<dbReference type="Proteomes" id="UP000233551">
    <property type="component" value="Unassembled WGS sequence"/>
</dbReference>
<evidence type="ECO:0000313" key="2">
    <source>
        <dbReference type="EMBL" id="PKI56032.1"/>
    </source>
</evidence>
<feature type="region of interest" description="Disordered" evidence="1">
    <location>
        <begin position="32"/>
        <end position="102"/>
    </location>
</feature>
<protein>
    <submittedName>
        <fullName evidence="2">Uncharacterized protein</fullName>
    </submittedName>
</protein>
<name>A0A2I0JIE7_PUNGR</name>
<evidence type="ECO:0000256" key="1">
    <source>
        <dbReference type="SAM" id="MobiDB-lite"/>
    </source>
</evidence>
<comment type="caution">
    <text evidence="2">The sequence shown here is derived from an EMBL/GenBank/DDBJ whole genome shotgun (WGS) entry which is preliminary data.</text>
</comment>
<gene>
    <name evidence="2" type="ORF">CRG98_023572</name>
</gene>
<dbReference type="AlphaFoldDB" id="A0A2I0JIE7"/>
<sequence length="102" mass="10875">MKAATSLSPAGESQSGCRSGYAGRIWLSGDACEGKCRGSRKRGGNSRRRGRDEIGPGDMGLENMGRHASYLGLESSKPKGQQRERGSKSSSLCGPWKWAVSL</sequence>